<dbReference type="AlphaFoldDB" id="A0A6H1ZSR4"/>
<feature type="region of interest" description="Disordered" evidence="1">
    <location>
        <begin position="90"/>
        <end position="110"/>
    </location>
</feature>
<sequence length="178" mass="20357">MIIFVREEAPACASRSADKGDEEMSDKPQGRLGKWWAGRKAKRAEKREAKRIKREQQLAAEKALEAAERGKETERIMRKRRSIGQLIREAMRKKRKSSKRKTGCNDGRHRFPLRQAIKRCGNTGVSPLKPVGHRVGRTRLKRYGLSGKDIKRAQRLVTEGKTVAEAVRESLLDRLTDL</sequence>
<feature type="compositionally biased region" description="Basic residues" evidence="1">
    <location>
        <begin position="91"/>
        <end position="102"/>
    </location>
</feature>
<gene>
    <name evidence="2" type="ORF">TM448A01832_0016</name>
</gene>
<feature type="region of interest" description="Disordered" evidence="1">
    <location>
        <begin position="8"/>
        <end position="32"/>
    </location>
</feature>
<proteinExistence type="predicted"/>
<accession>A0A6H1ZSR4</accession>
<reference evidence="2" key="1">
    <citation type="submission" date="2020-03" db="EMBL/GenBank/DDBJ databases">
        <title>The deep terrestrial virosphere.</title>
        <authorList>
            <person name="Holmfeldt K."/>
            <person name="Nilsson E."/>
            <person name="Simone D."/>
            <person name="Lopez-Fernandez M."/>
            <person name="Wu X."/>
            <person name="de Brujin I."/>
            <person name="Lundin D."/>
            <person name="Andersson A."/>
            <person name="Bertilsson S."/>
            <person name="Dopson M."/>
        </authorList>
    </citation>
    <scope>NUCLEOTIDE SEQUENCE</scope>
    <source>
        <strain evidence="2">TM448A01832</strain>
    </source>
</reference>
<organism evidence="2">
    <name type="scientific">viral metagenome</name>
    <dbReference type="NCBI Taxonomy" id="1070528"/>
    <lineage>
        <taxon>unclassified sequences</taxon>
        <taxon>metagenomes</taxon>
        <taxon>organismal metagenomes</taxon>
    </lineage>
</organism>
<dbReference type="EMBL" id="MT144206">
    <property type="protein sequence ID" value="QJA50614.1"/>
    <property type="molecule type" value="Genomic_DNA"/>
</dbReference>
<protein>
    <submittedName>
        <fullName evidence="2">Uncharacterized protein</fullName>
    </submittedName>
</protein>
<evidence type="ECO:0000256" key="1">
    <source>
        <dbReference type="SAM" id="MobiDB-lite"/>
    </source>
</evidence>
<name>A0A6H1ZSR4_9ZZZZ</name>
<evidence type="ECO:0000313" key="2">
    <source>
        <dbReference type="EMBL" id="QJA50614.1"/>
    </source>
</evidence>